<dbReference type="GO" id="GO:0005886">
    <property type="term" value="C:plasma membrane"/>
    <property type="evidence" value="ECO:0007669"/>
    <property type="project" value="UniProtKB-SubCell"/>
</dbReference>
<keyword evidence="11" id="KW-0965">Cell junction</keyword>
<dbReference type="Pfam" id="PF13927">
    <property type="entry name" value="Ig_3"/>
    <property type="match status" value="1"/>
</dbReference>
<evidence type="ECO:0000256" key="15">
    <source>
        <dbReference type="ARBA" id="ARBA00023180"/>
    </source>
</evidence>
<dbReference type="GO" id="GO:0007155">
    <property type="term" value="P:cell adhesion"/>
    <property type="evidence" value="ECO:0007669"/>
    <property type="project" value="InterPro"/>
</dbReference>
<dbReference type="InterPro" id="IPR003598">
    <property type="entry name" value="Ig_sub2"/>
</dbReference>
<feature type="signal peptide" evidence="20">
    <location>
        <begin position="1"/>
        <end position="19"/>
    </location>
</feature>
<keyword evidence="22" id="KW-0675">Receptor</keyword>
<evidence type="ECO:0000313" key="22">
    <source>
        <dbReference type="EMBL" id="SBP28088.1"/>
    </source>
</evidence>
<keyword evidence="12 19" id="KW-1133">Transmembrane helix</keyword>
<evidence type="ECO:0000256" key="3">
    <source>
        <dbReference type="ARBA" id="ARBA00008637"/>
    </source>
</evidence>
<evidence type="ECO:0000256" key="18">
    <source>
        <dbReference type="ARBA" id="ARBA00046718"/>
    </source>
</evidence>
<dbReference type="GO" id="GO:0050892">
    <property type="term" value="P:intestinal absorption"/>
    <property type="evidence" value="ECO:0007669"/>
    <property type="project" value="TreeGrafter"/>
</dbReference>
<feature type="domain" description="Ig-like" evidence="21">
    <location>
        <begin position="125"/>
        <end position="223"/>
    </location>
</feature>
<dbReference type="SMART" id="SM00408">
    <property type="entry name" value="IGc2"/>
    <property type="match status" value="2"/>
</dbReference>
<keyword evidence="7" id="KW-0597">Phosphoprotein</keyword>
<evidence type="ECO:0000256" key="14">
    <source>
        <dbReference type="ARBA" id="ARBA00023157"/>
    </source>
</evidence>
<keyword evidence="13 19" id="KW-0472">Membrane</keyword>
<dbReference type="EMBL" id="HADW01016119">
    <property type="protein sequence ID" value="SBP17519.1"/>
    <property type="molecule type" value="Transcribed_RNA"/>
</dbReference>
<accession>A0A1A7YCU7</accession>
<dbReference type="EMBL" id="HADX01005856">
    <property type="protein sequence ID" value="SBP28088.1"/>
    <property type="molecule type" value="Transcribed_RNA"/>
</dbReference>
<evidence type="ECO:0000256" key="10">
    <source>
        <dbReference type="ARBA" id="ARBA00022737"/>
    </source>
</evidence>
<keyword evidence="6" id="KW-1003">Cell membrane</keyword>
<keyword evidence="10" id="KW-0677">Repeat</keyword>
<feature type="chain" id="PRO_5015054853" description="Junctional adhesion molecule A" evidence="20">
    <location>
        <begin position="20"/>
        <end position="295"/>
    </location>
</feature>
<evidence type="ECO:0000256" key="2">
    <source>
        <dbReference type="ARBA" id="ARBA00004435"/>
    </source>
</evidence>
<dbReference type="FunFam" id="2.60.40.10:FF:000342">
    <property type="entry name" value="Junctional adhesion molecule A"/>
    <property type="match status" value="1"/>
</dbReference>
<gene>
    <name evidence="22" type="primary">F11R</name>
</gene>
<reference evidence="22" key="2">
    <citation type="submission" date="2016-06" db="EMBL/GenBank/DDBJ databases">
        <title>The genome of a short-lived fish provides insights into sex chromosome evolution and the genetic control of aging.</title>
        <authorList>
            <person name="Reichwald K."/>
            <person name="Felder M."/>
            <person name="Petzold A."/>
            <person name="Koch P."/>
            <person name="Groth M."/>
            <person name="Platzer M."/>
        </authorList>
    </citation>
    <scope>NUCLEOTIDE SEQUENCE</scope>
    <source>
        <tissue evidence="22">Brain</tissue>
    </source>
</reference>
<dbReference type="SUPFAM" id="SSF48726">
    <property type="entry name" value="Immunoglobulin"/>
    <property type="match status" value="2"/>
</dbReference>
<evidence type="ECO:0000256" key="13">
    <source>
        <dbReference type="ARBA" id="ARBA00023136"/>
    </source>
</evidence>
<evidence type="ECO:0000256" key="12">
    <source>
        <dbReference type="ARBA" id="ARBA00022989"/>
    </source>
</evidence>
<evidence type="ECO:0000256" key="1">
    <source>
        <dbReference type="ARBA" id="ARBA00004251"/>
    </source>
</evidence>
<comment type="similarity">
    <text evidence="3">Belongs to the immunoglobulin superfamily.</text>
</comment>
<keyword evidence="8 19" id="KW-0812">Transmembrane</keyword>
<dbReference type="InterPro" id="IPR042456">
    <property type="entry name" value="F11R"/>
</dbReference>
<dbReference type="CDD" id="cd12087">
    <property type="entry name" value="TM_EGFR-like"/>
    <property type="match status" value="1"/>
</dbReference>
<evidence type="ECO:0000256" key="20">
    <source>
        <dbReference type="SAM" id="SignalP"/>
    </source>
</evidence>
<evidence type="ECO:0000259" key="21">
    <source>
        <dbReference type="PROSITE" id="PS50835"/>
    </source>
</evidence>
<dbReference type="InterPro" id="IPR013783">
    <property type="entry name" value="Ig-like_fold"/>
</dbReference>
<keyword evidence="16" id="KW-0393">Immunoglobulin domain</keyword>
<evidence type="ECO:0000256" key="11">
    <source>
        <dbReference type="ARBA" id="ARBA00022949"/>
    </source>
</evidence>
<reference evidence="22" key="1">
    <citation type="submission" date="2016-05" db="EMBL/GenBank/DDBJ databases">
        <authorList>
            <person name="Lavstsen T."/>
            <person name="Jespersen J.S."/>
        </authorList>
    </citation>
    <scope>NUCLEOTIDE SEQUENCE</scope>
    <source>
        <tissue evidence="22">Brain</tissue>
    </source>
</reference>
<protein>
    <recommendedName>
        <fullName evidence="4">Junctional adhesion molecule A</fullName>
    </recommendedName>
    <alternativeName>
        <fullName evidence="17">Junctional adhesion molecule 1</fullName>
    </alternativeName>
</protein>
<dbReference type="PROSITE" id="PS50835">
    <property type="entry name" value="IG_LIKE"/>
    <property type="match status" value="2"/>
</dbReference>
<sequence length="295" mass="31869">MGRLVSVLLFFSAAAGVSSYSVTTTNADVKVKENGGVDLTCTYSGDFGSNPRVEWKFDKKGSQTFVVFNGVITDPYASRVTMYTGSNLRFSKVTREDTGMYTCEVSSSTGGLQKTTLKLTVLVPPSVPMCGVPDSVTTGKPTTLTCFDPAASPPPTYQWYKDGTLLPSDPSKVAGFQNATYKLDPATGKLYFPSAAKVDSGQYYCQVSNEAGPSQQCQAKRMEVRDLNTGGIVAGVIIFLLLLGLVIFGVWYARKKGYLPTKTESKHRSDAVYHPTSYGGDDDNGEFKQKSSFVV</sequence>
<dbReference type="SMART" id="SM00409">
    <property type="entry name" value="IG"/>
    <property type="match status" value="2"/>
</dbReference>
<evidence type="ECO:0000256" key="5">
    <source>
        <dbReference type="ARBA" id="ARBA00022427"/>
    </source>
</evidence>
<dbReference type="PANTHER" id="PTHR45113">
    <property type="entry name" value="JUNCTIONAL ADHESION MOLECULE A"/>
    <property type="match status" value="1"/>
</dbReference>
<dbReference type="Gene3D" id="2.60.40.10">
    <property type="entry name" value="Immunoglobulins"/>
    <property type="match status" value="2"/>
</dbReference>
<dbReference type="InterPro" id="IPR007110">
    <property type="entry name" value="Ig-like_dom"/>
</dbReference>
<dbReference type="SMART" id="SM00406">
    <property type="entry name" value="IGv"/>
    <property type="match status" value="1"/>
</dbReference>
<evidence type="ECO:0000256" key="17">
    <source>
        <dbReference type="ARBA" id="ARBA00030590"/>
    </source>
</evidence>
<organism evidence="22">
    <name type="scientific">Iconisemion striatum</name>
    <dbReference type="NCBI Taxonomy" id="60296"/>
    <lineage>
        <taxon>Eukaryota</taxon>
        <taxon>Metazoa</taxon>
        <taxon>Chordata</taxon>
        <taxon>Craniata</taxon>
        <taxon>Vertebrata</taxon>
        <taxon>Euteleostomi</taxon>
        <taxon>Actinopterygii</taxon>
        <taxon>Neopterygii</taxon>
        <taxon>Teleostei</taxon>
        <taxon>Neoteleostei</taxon>
        <taxon>Acanthomorphata</taxon>
        <taxon>Ovalentaria</taxon>
        <taxon>Atherinomorphae</taxon>
        <taxon>Cyprinodontiformes</taxon>
        <taxon>Nothobranchiidae</taxon>
        <taxon>Iconisemion</taxon>
    </lineage>
</organism>
<evidence type="ECO:0000256" key="16">
    <source>
        <dbReference type="ARBA" id="ARBA00023319"/>
    </source>
</evidence>
<evidence type="ECO:0000256" key="19">
    <source>
        <dbReference type="SAM" id="Phobius"/>
    </source>
</evidence>
<dbReference type="InterPro" id="IPR003599">
    <property type="entry name" value="Ig_sub"/>
</dbReference>
<keyword evidence="14" id="KW-1015">Disulfide bond</keyword>
<dbReference type="Pfam" id="PF07686">
    <property type="entry name" value="V-set"/>
    <property type="match status" value="1"/>
</dbReference>
<name>A0A1A7YCU7_9TELE</name>
<feature type="transmembrane region" description="Helical" evidence="19">
    <location>
        <begin position="231"/>
        <end position="253"/>
    </location>
</feature>
<comment type="subunit">
    <text evidence="18">Interacts with the ninth PDZ domain of MPDZ. Interacts with the first PDZ domain of PARD3. The association between PARD3 and PARD6B probably disrupts this interaction. Interacts with ITGAL (via I-domain). Interacts with CD151.</text>
</comment>
<keyword evidence="15" id="KW-0325">Glycoprotein</keyword>
<evidence type="ECO:0000256" key="6">
    <source>
        <dbReference type="ARBA" id="ARBA00022475"/>
    </source>
</evidence>
<dbReference type="InterPro" id="IPR013106">
    <property type="entry name" value="Ig_V-set"/>
</dbReference>
<keyword evidence="5" id="KW-0796">Tight junction</keyword>
<evidence type="ECO:0000256" key="9">
    <source>
        <dbReference type="ARBA" id="ARBA00022729"/>
    </source>
</evidence>
<dbReference type="GO" id="GO:0005923">
    <property type="term" value="C:bicellular tight junction"/>
    <property type="evidence" value="ECO:0007669"/>
    <property type="project" value="UniProtKB-SubCell"/>
</dbReference>
<dbReference type="PANTHER" id="PTHR45113:SF1">
    <property type="entry name" value="JUNCTIONAL ADHESION MOLECULE A"/>
    <property type="match status" value="1"/>
</dbReference>
<dbReference type="InterPro" id="IPR036179">
    <property type="entry name" value="Ig-like_dom_sf"/>
</dbReference>
<dbReference type="GO" id="GO:0090559">
    <property type="term" value="P:regulation of membrane permeability"/>
    <property type="evidence" value="ECO:0007669"/>
    <property type="project" value="TreeGrafter"/>
</dbReference>
<keyword evidence="9 20" id="KW-0732">Signal</keyword>
<evidence type="ECO:0000256" key="4">
    <source>
        <dbReference type="ARBA" id="ARBA00016608"/>
    </source>
</evidence>
<comment type="subcellular location">
    <subcellularLocation>
        <location evidence="2">Cell junction</location>
        <location evidence="2">Tight junction</location>
    </subcellularLocation>
    <subcellularLocation>
        <location evidence="1">Cell membrane</location>
        <topology evidence="1">Single-pass type I membrane protein</topology>
    </subcellularLocation>
</comment>
<evidence type="ECO:0000256" key="8">
    <source>
        <dbReference type="ARBA" id="ARBA00022692"/>
    </source>
</evidence>
<evidence type="ECO:0000256" key="7">
    <source>
        <dbReference type="ARBA" id="ARBA00022553"/>
    </source>
</evidence>
<dbReference type="AlphaFoldDB" id="A0A1A7YCU7"/>
<proteinExistence type="inferred from homology"/>
<feature type="domain" description="Ig-like" evidence="21">
    <location>
        <begin position="18"/>
        <end position="120"/>
    </location>
</feature>
<dbReference type="GO" id="GO:0090557">
    <property type="term" value="P:establishment of endothelial intestinal barrier"/>
    <property type="evidence" value="ECO:0007669"/>
    <property type="project" value="TreeGrafter"/>
</dbReference>